<reference evidence="3 4" key="1">
    <citation type="submission" date="2024-03" db="EMBL/GenBank/DDBJ databases">
        <title>The Acrasis kona genome and developmental transcriptomes reveal deep origins of eukaryotic multicellular pathways.</title>
        <authorList>
            <person name="Sheikh S."/>
            <person name="Fu C.-J."/>
            <person name="Brown M.W."/>
            <person name="Baldauf S.L."/>
        </authorList>
    </citation>
    <scope>NUCLEOTIDE SEQUENCE [LARGE SCALE GENOMIC DNA]</scope>
    <source>
        <strain evidence="3 4">ATCC MYA-3509</strain>
    </source>
</reference>
<dbReference type="EMBL" id="JAOPGA020001550">
    <property type="protein sequence ID" value="KAL0489370.1"/>
    <property type="molecule type" value="Genomic_DNA"/>
</dbReference>
<comment type="caution">
    <text evidence="3">The sequence shown here is derived from an EMBL/GenBank/DDBJ whole genome shotgun (WGS) entry which is preliminary data.</text>
</comment>
<dbReference type="AlphaFoldDB" id="A0AAW2ZIR3"/>
<accession>A0AAW2ZIR3</accession>
<evidence type="ECO:0000313" key="3">
    <source>
        <dbReference type="EMBL" id="KAL0489370.1"/>
    </source>
</evidence>
<dbReference type="Proteomes" id="UP001431209">
    <property type="component" value="Unassembled WGS sequence"/>
</dbReference>
<keyword evidence="1" id="KW-1133">Transmembrane helix</keyword>
<organism evidence="3 4">
    <name type="scientific">Acrasis kona</name>
    <dbReference type="NCBI Taxonomy" id="1008807"/>
    <lineage>
        <taxon>Eukaryota</taxon>
        <taxon>Discoba</taxon>
        <taxon>Heterolobosea</taxon>
        <taxon>Tetramitia</taxon>
        <taxon>Eutetramitia</taxon>
        <taxon>Acrasidae</taxon>
        <taxon>Acrasis</taxon>
    </lineage>
</organism>
<keyword evidence="2" id="KW-0732">Signal</keyword>
<feature type="transmembrane region" description="Helical" evidence="1">
    <location>
        <begin position="69"/>
        <end position="87"/>
    </location>
</feature>
<evidence type="ECO:0000256" key="1">
    <source>
        <dbReference type="SAM" id="Phobius"/>
    </source>
</evidence>
<evidence type="ECO:0000313" key="4">
    <source>
        <dbReference type="Proteomes" id="UP001431209"/>
    </source>
</evidence>
<sequence length="105" mass="11547">MLKLFLLVILSVIIISTVDASSSRSYNGPRDPNNTEYTHKSAFNHNVKYERSHNTAIQRDTRYSMIKTLIIAAAIAAFSGASGIVYLKAFGSRKTIGPVSLQKVT</sequence>
<evidence type="ECO:0000256" key="2">
    <source>
        <dbReference type="SAM" id="SignalP"/>
    </source>
</evidence>
<keyword evidence="4" id="KW-1185">Reference proteome</keyword>
<proteinExistence type="predicted"/>
<feature type="signal peptide" evidence="2">
    <location>
        <begin position="1"/>
        <end position="20"/>
    </location>
</feature>
<name>A0AAW2ZIR3_9EUKA</name>
<feature type="chain" id="PRO_5043397048" evidence="2">
    <location>
        <begin position="21"/>
        <end position="105"/>
    </location>
</feature>
<keyword evidence="1" id="KW-0812">Transmembrane</keyword>
<keyword evidence="1" id="KW-0472">Membrane</keyword>
<gene>
    <name evidence="3" type="ORF">AKO1_010708</name>
</gene>
<protein>
    <submittedName>
        <fullName evidence="3">Menaquinol-cytochrome c reductase</fullName>
    </submittedName>
</protein>